<reference evidence="1" key="1">
    <citation type="submission" date="2022-02" db="EMBL/GenBank/DDBJ databases">
        <title>Plant Genome Project.</title>
        <authorList>
            <person name="Zhang R.-G."/>
        </authorList>
    </citation>
    <scope>NUCLEOTIDE SEQUENCE</scope>
    <source>
        <strain evidence="1">AT1</strain>
    </source>
</reference>
<dbReference type="Proteomes" id="UP001062846">
    <property type="component" value="Chromosome 8"/>
</dbReference>
<protein>
    <submittedName>
        <fullName evidence="1">Uncharacterized protein</fullName>
    </submittedName>
</protein>
<accession>A0ACC0MMM5</accession>
<keyword evidence="2" id="KW-1185">Reference proteome</keyword>
<proteinExistence type="predicted"/>
<gene>
    <name evidence="1" type="ORF">RHMOL_Rhmol08G0124600</name>
</gene>
<name>A0ACC0MMM5_RHOML</name>
<evidence type="ECO:0000313" key="2">
    <source>
        <dbReference type="Proteomes" id="UP001062846"/>
    </source>
</evidence>
<organism evidence="1 2">
    <name type="scientific">Rhododendron molle</name>
    <name type="common">Chinese azalea</name>
    <name type="synonym">Azalea mollis</name>
    <dbReference type="NCBI Taxonomy" id="49168"/>
    <lineage>
        <taxon>Eukaryota</taxon>
        <taxon>Viridiplantae</taxon>
        <taxon>Streptophyta</taxon>
        <taxon>Embryophyta</taxon>
        <taxon>Tracheophyta</taxon>
        <taxon>Spermatophyta</taxon>
        <taxon>Magnoliopsida</taxon>
        <taxon>eudicotyledons</taxon>
        <taxon>Gunneridae</taxon>
        <taxon>Pentapetalae</taxon>
        <taxon>asterids</taxon>
        <taxon>Ericales</taxon>
        <taxon>Ericaceae</taxon>
        <taxon>Ericoideae</taxon>
        <taxon>Rhodoreae</taxon>
        <taxon>Rhododendron</taxon>
    </lineage>
</organism>
<dbReference type="EMBL" id="CM046395">
    <property type="protein sequence ID" value="KAI8542257.1"/>
    <property type="molecule type" value="Genomic_DNA"/>
</dbReference>
<sequence length="67" mass="7429">MAAVVISSPALAKEVLQKQDLAFSTRSIPDALHAKEQYKYSVVWLPVSDQWCSLRKIMASNMFSGNA</sequence>
<evidence type="ECO:0000313" key="1">
    <source>
        <dbReference type="EMBL" id="KAI8542257.1"/>
    </source>
</evidence>
<comment type="caution">
    <text evidence="1">The sequence shown here is derived from an EMBL/GenBank/DDBJ whole genome shotgun (WGS) entry which is preliminary data.</text>
</comment>